<name>A0A939QGV1_9MICO</name>
<feature type="compositionally biased region" description="Low complexity" evidence="1">
    <location>
        <begin position="63"/>
        <end position="85"/>
    </location>
</feature>
<proteinExistence type="predicted"/>
<dbReference type="EMBL" id="JAGFOA010000001">
    <property type="protein sequence ID" value="MBO3662677.1"/>
    <property type="molecule type" value="Genomic_DNA"/>
</dbReference>
<organism evidence="2 3">
    <name type="scientific">Microbacterium stercoris</name>
    <dbReference type="NCBI Taxonomy" id="2820289"/>
    <lineage>
        <taxon>Bacteria</taxon>
        <taxon>Bacillati</taxon>
        <taxon>Actinomycetota</taxon>
        <taxon>Actinomycetes</taxon>
        <taxon>Micrococcales</taxon>
        <taxon>Microbacteriaceae</taxon>
        <taxon>Microbacterium</taxon>
    </lineage>
</organism>
<dbReference type="RefSeq" id="WP_208500342.1">
    <property type="nucleotide sequence ID" value="NZ_JAGFOA010000001.1"/>
</dbReference>
<dbReference type="Proteomes" id="UP000680132">
    <property type="component" value="Unassembled WGS sequence"/>
</dbReference>
<comment type="caution">
    <text evidence="2">The sequence shown here is derived from an EMBL/GenBank/DDBJ whole genome shotgun (WGS) entry which is preliminary data.</text>
</comment>
<sequence>MEQPRRRHSPAVYRRRRLVLLFGVLVVIAAVVWAVIAQPWNGLVAALAQPEPTPTQVADDEAASPVTPSPAATTPAATPTPGATPTAPPAPQACDPDVIELLPVVHGETFETKPVTLGMKLTNTGSVDCILDVGTSKQRFTITSGQDTWWRSTDCQSEPSDYVVTLTAGQTVESAEPYLTWDRTRSDPSTCANPSRPRAPGGGAAYNLAVELGDVKGARQVQFYLR</sequence>
<protein>
    <recommendedName>
        <fullName evidence="4">DUF4232 domain-containing protein</fullName>
    </recommendedName>
</protein>
<reference evidence="2" key="1">
    <citation type="submission" date="2021-03" db="EMBL/GenBank/DDBJ databases">
        <title>Microbacterium sp. nov., a novel actinobacterium isolated from cow dung.</title>
        <authorList>
            <person name="Zhang L."/>
        </authorList>
    </citation>
    <scope>NUCLEOTIDE SEQUENCE</scope>
    <source>
        <strain evidence="2">NEAU-LLB</strain>
    </source>
</reference>
<evidence type="ECO:0008006" key="4">
    <source>
        <dbReference type="Google" id="ProtNLM"/>
    </source>
</evidence>
<evidence type="ECO:0000313" key="2">
    <source>
        <dbReference type="EMBL" id="MBO3662677.1"/>
    </source>
</evidence>
<keyword evidence="3" id="KW-1185">Reference proteome</keyword>
<dbReference type="AlphaFoldDB" id="A0A939QGV1"/>
<gene>
    <name evidence="2" type="ORF">J5V96_04025</name>
</gene>
<evidence type="ECO:0000256" key="1">
    <source>
        <dbReference type="SAM" id="MobiDB-lite"/>
    </source>
</evidence>
<evidence type="ECO:0000313" key="3">
    <source>
        <dbReference type="Proteomes" id="UP000680132"/>
    </source>
</evidence>
<feature type="region of interest" description="Disordered" evidence="1">
    <location>
        <begin position="54"/>
        <end position="93"/>
    </location>
</feature>
<accession>A0A939QGV1</accession>